<dbReference type="PIRSF" id="PIRSF008757">
    <property type="entry name" value="UCP008757"/>
    <property type="match status" value="1"/>
</dbReference>
<protein>
    <submittedName>
        <fullName evidence="1">Uncharacterized protein</fullName>
    </submittedName>
</protein>
<dbReference type="RefSeq" id="WP_045922781.1">
    <property type="nucleotide sequence ID" value="NZ_JBHTHW010000008.1"/>
</dbReference>
<dbReference type="EMBL" id="JXBZ01000008">
    <property type="protein sequence ID" value="KJY48512.1"/>
    <property type="molecule type" value="Genomic_DNA"/>
</dbReference>
<dbReference type="Pfam" id="PF03928">
    <property type="entry name" value="HbpS-like"/>
    <property type="match status" value="1"/>
</dbReference>
<organism evidence="1 2">
    <name type="scientific">Bombilactobacillus mellis</name>
    <dbReference type="NCBI Taxonomy" id="1218508"/>
    <lineage>
        <taxon>Bacteria</taxon>
        <taxon>Bacillati</taxon>
        <taxon>Bacillota</taxon>
        <taxon>Bacilli</taxon>
        <taxon>Lactobacillales</taxon>
        <taxon>Lactobacillaceae</taxon>
        <taxon>Bombilactobacillus</taxon>
    </lineage>
</organism>
<dbReference type="STRING" id="1218508.JG29_09110"/>
<dbReference type="SUPFAM" id="SSF143744">
    <property type="entry name" value="GlcG-like"/>
    <property type="match status" value="1"/>
</dbReference>
<evidence type="ECO:0000313" key="2">
    <source>
        <dbReference type="Proteomes" id="UP000033695"/>
    </source>
</evidence>
<gene>
    <name evidence="1" type="ORF">JG29_09110</name>
</gene>
<dbReference type="InterPro" id="IPR005624">
    <property type="entry name" value="PduO/GlcC-like"/>
</dbReference>
<evidence type="ECO:0000313" key="1">
    <source>
        <dbReference type="EMBL" id="KJY48512.1"/>
    </source>
</evidence>
<reference evidence="1 2" key="1">
    <citation type="submission" date="2014-12" db="EMBL/GenBank/DDBJ databases">
        <title>Comparative genomics of the lactic acid bacteria isolated from the honey bee gut.</title>
        <authorList>
            <person name="Ellegaard K.M."/>
            <person name="Tamarit D."/>
            <person name="Javelind E."/>
            <person name="Olofsson T."/>
            <person name="Andersson S.G."/>
            <person name="Vasquez A."/>
        </authorList>
    </citation>
    <scope>NUCLEOTIDE SEQUENCE [LARGE SCALE GENOMIC DNA]</scope>
    <source>
        <strain evidence="1 2">Hon2</strain>
    </source>
</reference>
<dbReference type="AlphaFoldDB" id="A0A0F4KPD4"/>
<keyword evidence="2" id="KW-1185">Reference proteome</keyword>
<dbReference type="PATRIC" id="fig|1218508.4.peg.895"/>
<dbReference type="Proteomes" id="UP000033695">
    <property type="component" value="Unassembled WGS sequence"/>
</dbReference>
<sequence length="156" mass="17931">MKLTKELILQQEKETVLQHFTLADAYQLGEEVRKAAVGDPEQLIVTIQLGRRLVYVRAGSQTTFENDYWAARKRNVVLHHEHSSMFVRLDNNADEEEYYRRNGLSHHDYAIHGGAFPIFVEQVGMVGVIAISGFPMEDDHLTCYQGLMNFKKKFAC</sequence>
<proteinExistence type="predicted"/>
<comment type="caution">
    <text evidence="1">The sequence shown here is derived from an EMBL/GenBank/DDBJ whole genome shotgun (WGS) entry which is preliminary data.</text>
</comment>
<dbReference type="InterPro" id="IPR010371">
    <property type="entry name" value="YBR137W-like"/>
</dbReference>
<dbReference type="HOGENOM" id="CLU_101036_2_0_9"/>
<dbReference type="PANTHER" id="PTHR28255">
    <property type="match status" value="1"/>
</dbReference>
<dbReference type="PANTHER" id="PTHR28255:SF1">
    <property type="entry name" value="UPF0303 PROTEIN YBR137W"/>
    <property type="match status" value="1"/>
</dbReference>
<dbReference type="Gene3D" id="3.30.450.150">
    <property type="entry name" value="Haem-degrading domain"/>
    <property type="match status" value="1"/>
</dbReference>
<dbReference type="OrthoDB" id="9815315at2"/>
<name>A0A0F4KPD4_9LACO</name>
<accession>A0A0F4KPD4</accession>
<dbReference type="InterPro" id="IPR038084">
    <property type="entry name" value="PduO/GlcC-like_sf"/>
</dbReference>